<proteinExistence type="predicted"/>
<sequence length="270" mass="28940">MDRNCTATMPQQSLGCTSMSAGYGAELIVRDVSLDVPAGKITALIGPNGSGKSTLLKVLGRQLRAESGQVTLDGRDIADFGAREFARNLAFLPQQPVVPDGMTVRELISFGRYPYSGAFASLSAADHAAIERAAAATSITEFLDADAMALSGGQKQRMWIAVTLAQETGILLLDEPTTFLDPAHQLAILDLVHELNQQGRTIVMVLHDMAHAAKYSDHVVVMKNGEVLQQGPTQSTLDSGLIEQAFGISTMMVTDPETNRQLPIAYGIKR</sequence>
<dbReference type="FunFam" id="3.40.50.300:FF:000134">
    <property type="entry name" value="Iron-enterobactin ABC transporter ATP-binding protein"/>
    <property type="match status" value="1"/>
</dbReference>
<dbReference type="PANTHER" id="PTHR42771:SF2">
    <property type="entry name" value="IRON(3+)-HYDROXAMATE IMPORT ATP-BINDING PROTEIN FHUC"/>
    <property type="match status" value="1"/>
</dbReference>
<dbReference type="Proteomes" id="UP000480222">
    <property type="component" value="Unassembled WGS sequence"/>
</dbReference>
<dbReference type="AlphaFoldDB" id="A0A1X4MBY9"/>
<dbReference type="SUPFAM" id="SSF52540">
    <property type="entry name" value="P-loop containing nucleoside triphosphate hydrolases"/>
    <property type="match status" value="1"/>
</dbReference>
<organism evidence="10 11">
    <name type="scientific">Corynebacterium diphtheriae</name>
    <dbReference type="NCBI Taxonomy" id="1717"/>
    <lineage>
        <taxon>Bacteria</taxon>
        <taxon>Bacillati</taxon>
        <taxon>Actinomycetota</taxon>
        <taxon>Actinomycetes</taxon>
        <taxon>Mycobacteriales</taxon>
        <taxon>Corynebacteriaceae</taxon>
        <taxon>Corynebacterium</taxon>
    </lineage>
</organism>
<dbReference type="PROSITE" id="PS50893">
    <property type="entry name" value="ABC_TRANSPORTER_2"/>
    <property type="match status" value="1"/>
</dbReference>
<evidence type="ECO:0000256" key="7">
    <source>
        <dbReference type="ARBA" id="ARBA00023004"/>
    </source>
</evidence>
<evidence type="ECO:0000256" key="5">
    <source>
        <dbReference type="ARBA" id="ARBA00022741"/>
    </source>
</evidence>
<dbReference type="InterPro" id="IPR003593">
    <property type="entry name" value="AAA+_ATPase"/>
</dbReference>
<dbReference type="InterPro" id="IPR027417">
    <property type="entry name" value="P-loop_NTPase"/>
</dbReference>
<gene>
    <name evidence="10" type="primary">fecE</name>
    <name evidence="10" type="ORF">CIP107547_00699</name>
</gene>
<dbReference type="InterPro" id="IPR003439">
    <property type="entry name" value="ABC_transporter-like_ATP-bd"/>
</dbReference>
<keyword evidence="4" id="KW-0410">Iron transport</keyword>
<keyword evidence="7" id="KW-0408">Iron</keyword>
<keyword evidence="2" id="KW-0813">Transport</keyword>
<keyword evidence="3" id="KW-1003">Cell membrane</keyword>
<dbReference type="PANTHER" id="PTHR42771">
    <property type="entry name" value="IRON(3+)-HYDROXAMATE IMPORT ATP-BINDING PROTEIN FHUC"/>
    <property type="match status" value="1"/>
</dbReference>
<evidence type="ECO:0000313" key="10">
    <source>
        <dbReference type="EMBL" id="CAB0589984.1"/>
    </source>
</evidence>
<evidence type="ECO:0000256" key="6">
    <source>
        <dbReference type="ARBA" id="ARBA00022840"/>
    </source>
</evidence>
<comment type="subcellular location">
    <subcellularLocation>
        <location evidence="1">Cell membrane</location>
        <topology evidence="1">Peripheral membrane protein</topology>
    </subcellularLocation>
</comment>
<dbReference type="GO" id="GO:0005886">
    <property type="term" value="C:plasma membrane"/>
    <property type="evidence" value="ECO:0007669"/>
    <property type="project" value="UniProtKB-SubCell"/>
</dbReference>
<name>A0A1X4MBY9_CORDP</name>
<dbReference type="GO" id="GO:0006826">
    <property type="term" value="P:iron ion transport"/>
    <property type="evidence" value="ECO:0007669"/>
    <property type="project" value="UniProtKB-KW"/>
</dbReference>
<protein>
    <submittedName>
        <fullName evidence="10">ABC transporter ATP-binding protein</fullName>
    </submittedName>
</protein>
<dbReference type="Pfam" id="PF00005">
    <property type="entry name" value="ABC_tran"/>
    <property type="match status" value="1"/>
</dbReference>
<dbReference type="EMBL" id="CADDAV010000009">
    <property type="protein sequence ID" value="CAB0589984.1"/>
    <property type="molecule type" value="Genomic_DNA"/>
</dbReference>
<comment type="caution">
    <text evidence="10">The sequence shown here is derived from an EMBL/GenBank/DDBJ whole genome shotgun (WGS) entry which is preliminary data.</text>
</comment>
<keyword evidence="9" id="KW-0472">Membrane</keyword>
<reference evidence="10 11" key="1">
    <citation type="submission" date="2020-02" db="EMBL/GenBank/DDBJ databases">
        <authorList>
            <person name="Brisse S."/>
        </authorList>
    </citation>
    <scope>NUCLEOTIDE SEQUENCE [LARGE SCALE GENOMIC DNA]</scope>
    <source>
        <strain evidence="10">CIP107547</strain>
    </source>
</reference>
<keyword evidence="5" id="KW-0547">Nucleotide-binding</keyword>
<dbReference type="GO" id="GO:0016887">
    <property type="term" value="F:ATP hydrolysis activity"/>
    <property type="evidence" value="ECO:0007669"/>
    <property type="project" value="InterPro"/>
</dbReference>
<keyword evidence="8" id="KW-0406">Ion transport</keyword>
<evidence type="ECO:0000256" key="4">
    <source>
        <dbReference type="ARBA" id="ARBA00022496"/>
    </source>
</evidence>
<dbReference type="SMART" id="SM00382">
    <property type="entry name" value="AAA"/>
    <property type="match status" value="1"/>
</dbReference>
<evidence type="ECO:0000256" key="8">
    <source>
        <dbReference type="ARBA" id="ARBA00023065"/>
    </source>
</evidence>
<accession>A0A1X4MBY9</accession>
<dbReference type="PROSITE" id="PS00211">
    <property type="entry name" value="ABC_TRANSPORTER_1"/>
    <property type="match status" value="1"/>
</dbReference>
<dbReference type="CDD" id="cd03214">
    <property type="entry name" value="ABC_Iron-Siderophores_B12_Hemin"/>
    <property type="match status" value="1"/>
</dbReference>
<evidence type="ECO:0000256" key="2">
    <source>
        <dbReference type="ARBA" id="ARBA00022448"/>
    </source>
</evidence>
<dbReference type="RefSeq" id="WP_014302977.1">
    <property type="nucleotide sequence ID" value="NZ_CP040520.1"/>
</dbReference>
<dbReference type="InterPro" id="IPR051535">
    <property type="entry name" value="Siderophore_ABC-ATPase"/>
</dbReference>
<dbReference type="Gene3D" id="3.40.50.300">
    <property type="entry name" value="P-loop containing nucleotide triphosphate hydrolases"/>
    <property type="match status" value="1"/>
</dbReference>
<evidence type="ECO:0000256" key="1">
    <source>
        <dbReference type="ARBA" id="ARBA00004202"/>
    </source>
</evidence>
<evidence type="ECO:0000256" key="3">
    <source>
        <dbReference type="ARBA" id="ARBA00022475"/>
    </source>
</evidence>
<evidence type="ECO:0000313" key="11">
    <source>
        <dbReference type="Proteomes" id="UP000480222"/>
    </source>
</evidence>
<dbReference type="GO" id="GO:0005524">
    <property type="term" value="F:ATP binding"/>
    <property type="evidence" value="ECO:0007669"/>
    <property type="project" value="UniProtKB-KW"/>
</dbReference>
<dbReference type="InterPro" id="IPR017871">
    <property type="entry name" value="ABC_transporter-like_CS"/>
</dbReference>
<evidence type="ECO:0000256" key="9">
    <source>
        <dbReference type="ARBA" id="ARBA00023136"/>
    </source>
</evidence>
<keyword evidence="6 10" id="KW-0067">ATP-binding</keyword>